<dbReference type="Proteomes" id="UP001174909">
    <property type="component" value="Unassembled WGS sequence"/>
</dbReference>
<reference evidence="7" key="1">
    <citation type="submission" date="2023-03" db="EMBL/GenBank/DDBJ databases">
        <authorList>
            <person name="Steffen K."/>
            <person name="Cardenas P."/>
        </authorList>
    </citation>
    <scope>NUCLEOTIDE SEQUENCE</scope>
</reference>
<dbReference type="GO" id="GO:0003755">
    <property type="term" value="F:peptidyl-prolyl cis-trans isomerase activity"/>
    <property type="evidence" value="ECO:0007669"/>
    <property type="project" value="UniProtKB-KW"/>
</dbReference>
<name>A0AA35WPI4_GEOBA</name>
<organism evidence="7 8">
    <name type="scientific">Geodia barretti</name>
    <name type="common">Barrett's horny sponge</name>
    <dbReference type="NCBI Taxonomy" id="519541"/>
    <lineage>
        <taxon>Eukaryota</taxon>
        <taxon>Metazoa</taxon>
        <taxon>Porifera</taxon>
        <taxon>Demospongiae</taxon>
        <taxon>Heteroscleromorpha</taxon>
        <taxon>Tetractinellida</taxon>
        <taxon>Astrophorina</taxon>
        <taxon>Geodiidae</taxon>
        <taxon>Geodia</taxon>
    </lineage>
</organism>
<sequence length="61" mass="6564">MEFTIGAVVKGLEEMLLAMRRGGRRTVLIPPDLGYGAMGVPGTVPPRAFLIFDVELVGFSN</sequence>
<gene>
    <name evidence="7" type="ORF">GBAR_LOCUS16531</name>
</gene>
<evidence type="ECO:0000256" key="3">
    <source>
        <dbReference type="ARBA" id="ARBA00023110"/>
    </source>
</evidence>
<protein>
    <recommendedName>
        <fullName evidence="2 5">peptidylprolyl isomerase</fullName>
        <ecNumber evidence="2 5">5.2.1.8</ecNumber>
    </recommendedName>
</protein>
<evidence type="ECO:0000256" key="5">
    <source>
        <dbReference type="PROSITE-ProRule" id="PRU00277"/>
    </source>
</evidence>
<dbReference type="EC" id="5.2.1.8" evidence="2 5"/>
<proteinExistence type="predicted"/>
<dbReference type="PANTHER" id="PTHR43811:SF19">
    <property type="entry name" value="39 KDA FK506-BINDING NUCLEAR PROTEIN"/>
    <property type="match status" value="1"/>
</dbReference>
<dbReference type="InterPro" id="IPR046357">
    <property type="entry name" value="PPIase_dom_sf"/>
</dbReference>
<dbReference type="EMBL" id="CASHTH010002379">
    <property type="protein sequence ID" value="CAI8029063.1"/>
    <property type="molecule type" value="Genomic_DNA"/>
</dbReference>
<dbReference type="Pfam" id="PF00254">
    <property type="entry name" value="FKBP_C"/>
    <property type="match status" value="1"/>
</dbReference>
<evidence type="ECO:0000256" key="4">
    <source>
        <dbReference type="ARBA" id="ARBA00023235"/>
    </source>
</evidence>
<dbReference type="SUPFAM" id="SSF54534">
    <property type="entry name" value="FKBP-like"/>
    <property type="match status" value="1"/>
</dbReference>
<keyword evidence="3 5" id="KW-0697">Rotamase</keyword>
<comment type="catalytic activity">
    <reaction evidence="1 5">
        <text>[protein]-peptidylproline (omega=180) = [protein]-peptidylproline (omega=0)</text>
        <dbReference type="Rhea" id="RHEA:16237"/>
        <dbReference type="Rhea" id="RHEA-COMP:10747"/>
        <dbReference type="Rhea" id="RHEA-COMP:10748"/>
        <dbReference type="ChEBI" id="CHEBI:83833"/>
        <dbReference type="ChEBI" id="CHEBI:83834"/>
        <dbReference type="EC" id="5.2.1.8"/>
    </reaction>
</comment>
<feature type="domain" description="PPIase FKBP-type" evidence="6">
    <location>
        <begin position="1"/>
        <end position="60"/>
    </location>
</feature>
<dbReference type="PANTHER" id="PTHR43811">
    <property type="entry name" value="FKBP-TYPE PEPTIDYL-PROLYL CIS-TRANS ISOMERASE FKPA"/>
    <property type="match status" value="1"/>
</dbReference>
<comment type="caution">
    <text evidence="7">The sequence shown here is derived from an EMBL/GenBank/DDBJ whole genome shotgun (WGS) entry which is preliminary data.</text>
</comment>
<dbReference type="PROSITE" id="PS50059">
    <property type="entry name" value="FKBP_PPIASE"/>
    <property type="match status" value="1"/>
</dbReference>
<evidence type="ECO:0000256" key="1">
    <source>
        <dbReference type="ARBA" id="ARBA00000971"/>
    </source>
</evidence>
<keyword evidence="8" id="KW-1185">Reference proteome</keyword>
<dbReference type="Gene3D" id="3.10.50.40">
    <property type="match status" value="1"/>
</dbReference>
<dbReference type="AlphaFoldDB" id="A0AA35WPI4"/>
<evidence type="ECO:0000313" key="7">
    <source>
        <dbReference type="EMBL" id="CAI8029063.1"/>
    </source>
</evidence>
<evidence type="ECO:0000313" key="8">
    <source>
        <dbReference type="Proteomes" id="UP001174909"/>
    </source>
</evidence>
<keyword evidence="4 5" id="KW-0413">Isomerase</keyword>
<evidence type="ECO:0000256" key="2">
    <source>
        <dbReference type="ARBA" id="ARBA00013194"/>
    </source>
</evidence>
<dbReference type="InterPro" id="IPR001179">
    <property type="entry name" value="PPIase_FKBP_dom"/>
</dbReference>
<accession>A0AA35WPI4</accession>
<evidence type="ECO:0000259" key="6">
    <source>
        <dbReference type="PROSITE" id="PS50059"/>
    </source>
</evidence>